<evidence type="ECO:0000256" key="4">
    <source>
        <dbReference type="SAM" id="MobiDB-lite"/>
    </source>
</evidence>
<organism evidence="6 7">
    <name type="scientific">Piedraia hortae CBS 480.64</name>
    <dbReference type="NCBI Taxonomy" id="1314780"/>
    <lineage>
        <taxon>Eukaryota</taxon>
        <taxon>Fungi</taxon>
        <taxon>Dikarya</taxon>
        <taxon>Ascomycota</taxon>
        <taxon>Pezizomycotina</taxon>
        <taxon>Dothideomycetes</taxon>
        <taxon>Dothideomycetidae</taxon>
        <taxon>Capnodiales</taxon>
        <taxon>Piedraiaceae</taxon>
        <taxon>Piedraia</taxon>
    </lineage>
</organism>
<evidence type="ECO:0000313" key="6">
    <source>
        <dbReference type="EMBL" id="KAF2861369.1"/>
    </source>
</evidence>
<name>A0A6A7C2W9_9PEZI</name>
<gene>
    <name evidence="6" type="ORF">K470DRAFT_294342</name>
</gene>
<dbReference type="InterPro" id="IPR003107">
    <property type="entry name" value="HAT"/>
</dbReference>
<dbReference type="EMBL" id="MU005973">
    <property type="protein sequence ID" value="KAF2861369.1"/>
    <property type="molecule type" value="Genomic_DNA"/>
</dbReference>
<dbReference type="OrthoDB" id="360390at2759"/>
<evidence type="ECO:0000256" key="3">
    <source>
        <dbReference type="PROSITE-ProRule" id="PRU00176"/>
    </source>
</evidence>
<dbReference type="PANTHER" id="PTHR48025:SF1">
    <property type="entry name" value="RRM DOMAIN-CONTAINING PROTEIN"/>
    <property type="match status" value="1"/>
</dbReference>
<feature type="compositionally biased region" description="Polar residues" evidence="4">
    <location>
        <begin position="90"/>
        <end position="101"/>
    </location>
</feature>
<accession>A0A6A7C2W9</accession>
<dbReference type="AlphaFoldDB" id="A0A6A7C2W9"/>
<evidence type="ECO:0000256" key="2">
    <source>
        <dbReference type="ARBA" id="ARBA00022884"/>
    </source>
</evidence>
<dbReference type="GO" id="GO:0003729">
    <property type="term" value="F:mRNA binding"/>
    <property type="evidence" value="ECO:0007669"/>
    <property type="project" value="TreeGrafter"/>
</dbReference>
<feature type="compositionally biased region" description="Gly residues" evidence="4">
    <location>
        <begin position="1188"/>
        <end position="1205"/>
    </location>
</feature>
<dbReference type="CDD" id="cd12296">
    <property type="entry name" value="RRM1_Prp24"/>
    <property type="match status" value="1"/>
</dbReference>
<dbReference type="SMART" id="SM00386">
    <property type="entry name" value="HAT"/>
    <property type="match status" value="3"/>
</dbReference>
<feature type="compositionally biased region" description="Polar residues" evidence="4">
    <location>
        <begin position="1085"/>
        <end position="1095"/>
    </location>
</feature>
<dbReference type="Gene3D" id="1.25.40.10">
    <property type="entry name" value="Tetratricopeptide repeat domain"/>
    <property type="match status" value="2"/>
</dbReference>
<proteinExistence type="predicted"/>
<feature type="region of interest" description="Disordered" evidence="4">
    <location>
        <begin position="762"/>
        <end position="810"/>
    </location>
</feature>
<dbReference type="PANTHER" id="PTHR48025">
    <property type="entry name" value="OS02G0815200 PROTEIN"/>
    <property type="match status" value="1"/>
</dbReference>
<feature type="compositionally biased region" description="Basic and acidic residues" evidence="4">
    <location>
        <begin position="1221"/>
        <end position="1230"/>
    </location>
</feature>
<feature type="domain" description="RRM" evidence="5">
    <location>
        <begin position="981"/>
        <end position="1057"/>
    </location>
</feature>
<protein>
    <recommendedName>
        <fullName evidence="5">RRM domain-containing protein</fullName>
    </recommendedName>
</protein>
<reference evidence="6" key="1">
    <citation type="journal article" date="2020" name="Stud. Mycol.">
        <title>101 Dothideomycetes genomes: a test case for predicting lifestyles and emergence of pathogens.</title>
        <authorList>
            <person name="Haridas S."/>
            <person name="Albert R."/>
            <person name="Binder M."/>
            <person name="Bloem J."/>
            <person name="Labutti K."/>
            <person name="Salamov A."/>
            <person name="Andreopoulos B."/>
            <person name="Baker S."/>
            <person name="Barry K."/>
            <person name="Bills G."/>
            <person name="Bluhm B."/>
            <person name="Cannon C."/>
            <person name="Castanera R."/>
            <person name="Culley D."/>
            <person name="Daum C."/>
            <person name="Ezra D."/>
            <person name="Gonzalez J."/>
            <person name="Henrissat B."/>
            <person name="Kuo A."/>
            <person name="Liang C."/>
            <person name="Lipzen A."/>
            <person name="Lutzoni F."/>
            <person name="Magnuson J."/>
            <person name="Mondo S."/>
            <person name="Nolan M."/>
            <person name="Ohm R."/>
            <person name="Pangilinan J."/>
            <person name="Park H.-J."/>
            <person name="Ramirez L."/>
            <person name="Alfaro M."/>
            <person name="Sun H."/>
            <person name="Tritt A."/>
            <person name="Yoshinaga Y."/>
            <person name="Zwiers L.-H."/>
            <person name="Turgeon B."/>
            <person name="Goodwin S."/>
            <person name="Spatafora J."/>
            <person name="Crous P."/>
            <person name="Grigoriev I."/>
        </authorList>
    </citation>
    <scope>NUCLEOTIDE SEQUENCE</scope>
    <source>
        <strain evidence="6">CBS 480.64</strain>
    </source>
</reference>
<feature type="domain" description="RRM" evidence="5">
    <location>
        <begin position="1108"/>
        <end position="1173"/>
    </location>
</feature>
<dbReference type="SMART" id="SM00360">
    <property type="entry name" value="RRM"/>
    <property type="match status" value="4"/>
</dbReference>
<dbReference type="Proteomes" id="UP000799421">
    <property type="component" value="Unassembled WGS sequence"/>
</dbReference>
<sequence>MDINSLLSPENPLPPSSGRLSRGSRQTPVVITSGHPPSGLSNEVLLSPEASVSRPHHGKSEDPQPKEALGSVRQTSGNVTRVRRTYGKTGEQQQTQSNRKSFTPEPCTETASLRPEQRLSRNSPAMRSKGACNSSRSMATITPVRRNGTGQSLADLTMAEAPAQTPPPREFTSNVLSSEESQTVNNLLSHLREKSYDYGSHVELINILHKGFVVHTRAQEATGDEAPEPHSYALLNDLRQAREAMDSRFAVGEALWADWLADEMILVRSSDDRVTVTELCQKAVQDEPTSVRLWMMYLEWIQSNYATCHVVEGADQSGWKEEDRAMCQELFTREMITVVLEQGMTATQWRLDCSHNFWNQYIELMQQSGVAVVKVRDMFVKRMQQPHAAWQETSQMYWSFISRHFPDHWEQMMIMAKTAAEPAQKQITLRSQFESSLRQADESGDASAVFAAFDTYLSWERKYVGRGQFALELCCAQYERALLRFPTYAEWWLDYIDLLTVHGQPVLPVIDRATRHCPWSGDLWSRRILRCEVQKTSHEEIEHTKHRATNSGLLDAGGMEELLKVLQEWCGYLRRHAFRPDSTEYDQDTAEMGILQAREDIQRIGEEVYGRDFQGDPLWRLETIQIKFYTEARRVPLARQIFDDLTKSHRTSATMWLSYFRWELLLWSHERLSDSRRVEQDLSRPRLATEVLRKALKEPELDDPDSILHEYITHFQHNESPEQLQMALADAREFRRRMIVRRTKESEEALRLQVIVADDTEATVSGGKKRKAETDHANDGRRIKAKNEDISPAVEKPANAPEQAPAKRDREHNCVTVHNLPQNVTELVIKKFFRDVGVPRSVHIRQEKDTKSASATVEFESTEQVLAAKTRDRKRIEGHEVRVRAGQRNTLYVANYPAEYDETALKSLFEPYGQIMSVRLPSLKYNSRRRFCYVQFLREEDAQKAEAAMDDKILDGQHRLTAKISNPEAKKARSGAQAEGRELYVRNVDRNAPEDEIKSFFEQYGQVERINMVKLVNNKRIGTGFIVFSTKDEAEAAIAANNKPFRDRILHVEISRPKGQDRARKADIIVQAPSETAGRRVSDVSMASDSKTSNDGDGDEGAQNVRERKVAILNLSDTVNDARIRTALESYGTIRKIQLRRTNGGAIVEFAHAKDAFRVRQGVDVSSLGPETRTGDVGELLGKSGKSVGRGGSGGRGQGRRGGLGTQTRTKQTNENAGPKSNDEFRAMLG</sequence>
<dbReference type="SUPFAM" id="SSF48452">
    <property type="entry name" value="TPR-like"/>
    <property type="match status" value="1"/>
</dbReference>
<evidence type="ECO:0000313" key="7">
    <source>
        <dbReference type="Proteomes" id="UP000799421"/>
    </source>
</evidence>
<dbReference type="InterPro" id="IPR000504">
    <property type="entry name" value="RRM_dom"/>
</dbReference>
<evidence type="ECO:0000259" key="5">
    <source>
        <dbReference type="PROSITE" id="PS50102"/>
    </source>
</evidence>
<feature type="region of interest" description="Disordered" evidence="4">
    <location>
        <begin position="1"/>
        <end position="148"/>
    </location>
</feature>
<dbReference type="PROSITE" id="PS50102">
    <property type="entry name" value="RRM"/>
    <property type="match status" value="4"/>
</dbReference>
<feature type="region of interest" description="Disordered" evidence="4">
    <location>
        <begin position="1166"/>
        <end position="1230"/>
    </location>
</feature>
<dbReference type="Gene3D" id="3.30.70.330">
    <property type="match status" value="4"/>
</dbReference>
<dbReference type="InterPro" id="IPR034397">
    <property type="entry name" value="Prp24_RRM1"/>
</dbReference>
<keyword evidence="7" id="KW-1185">Reference proteome</keyword>
<dbReference type="SMART" id="SM00361">
    <property type="entry name" value="RRM_1"/>
    <property type="match status" value="2"/>
</dbReference>
<dbReference type="Pfam" id="PF00076">
    <property type="entry name" value="RRM_1"/>
    <property type="match status" value="3"/>
</dbReference>
<feature type="domain" description="RRM" evidence="5">
    <location>
        <begin position="889"/>
        <end position="967"/>
    </location>
</feature>
<dbReference type="GO" id="GO:0006396">
    <property type="term" value="P:RNA processing"/>
    <property type="evidence" value="ECO:0007669"/>
    <property type="project" value="InterPro"/>
</dbReference>
<dbReference type="InterPro" id="IPR035979">
    <property type="entry name" value="RBD_domain_sf"/>
</dbReference>
<dbReference type="InterPro" id="IPR031766">
    <property type="entry name" value="RRM_occluded"/>
</dbReference>
<dbReference type="SUPFAM" id="SSF54928">
    <property type="entry name" value="RNA-binding domain, RBD"/>
    <property type="match status" value="2"/>
</dbReference>
<dbReference type="InterPro" id="IPR012677">
    <property type="entry name" value="Nucleotide-bd_a/b_plait_sf"/>
</dbReference>
<dbReference type="InterPro" id="IPR003954">
    <property type="entry name" value="RRM_euk-type"/>
</dbReference>
<feature type="compositionally biased region" description="Basic and acidic residues" evidence="4">
    <location>
        <begin position="772"/>
        <end position="789"/>
    </location>
</feature>
<feature type="domain" description="RRM" evidence="5">
    <location>
        <begin position="813"/>
        <end position="888"/>
    </location>
</feature>
<dbReference type="InterPro" id="IPR011990">
    <property type="entry name" value="TPR-like_helical_dom_sf"/>
</dbReference>
<dbReference type="InterPro" id="IPR050502">
    <property type="entry name" value="Euk_RNA-bind_prot"/>
</dbReference>
<feature type="compositionally biased region" description="Low complexity" evidence="4">
    <location>
        <begin position="1"/>
        <end position="25"/>
    </location>
</feature>
<keyword evidence="1" id="KW-0677">Repeat</keyword>
<dbReference type="Pfam" id="PF16842">
    <property type="entry name" value="RRM_occluded"/>
    <property type="match status" value="1"/>
</dbReference>
<evidence type="ECO:0000256" key="1">
    <source>
        <dbReference type="ARBA" id="ARBA00022737"/>
    </source>
</evidence>
<keyword evidence="2 3" id="KW-0694">RNA-binding</keyword>
<dbReference type="GO" id="GO:0005634">
    <property type="term" value="C:nucleus"/>
    <property type="evidence" value="ECO:0007669"/>
    <property type="project" value="TreeGrafter"/>
</dbReference>
<feature type="compositionally biased region" description="Polar residues" evidence="4">
    <location>
        <begin position="120"/>
        <end position="140"/>
    </location>
</feature>
<feature type="region of interest" description="Disordered" evidence="4">
    <location>
        <begin position="1061"/>
        <end position="1105"/>
    </location>
</feature>